<evidence type="ECO:0000256" key="1">
    <source>
        <dbReference type="ARBA" id="ARBA00004236"/>
    </source>
</evidence>
<dbReference type="InterPro" id="IPR050957">
    <property type="entry name" value="BMP_lipoprotein"/>
</dbReference>
<dbReference type="EMBL" id="JAGWCR010000011">
    <property type="protein sequence ID" value="MBS3651021.1"/>
    <property type="molecule type" value="Genomic_DNA"/>
</dbReference>
<dbReference type="Gene3D" id="3.40.50.2300">
    <property type="match status" value="2"/>
</dbReference>
<name>A0A942IAY7_9HYPH</name>
<proteinExistence type="predicted"/>
<reference evidence="7" key="1">
    <citation type="submission" date="2021-04" db="EMBL/GenBank/DDBJ databases">
        <title>Pseudaminobacter soli sp. nov., isolated from paddy soil contaminated by heavy metals.</title>
        <authorList>
            <person name="Zhang K."/>
        </authorList>
    </citation>
    <scope>NUCLEOTIDE SEQUENCE</scope>
    <source>
        <strain evidence="7">19-2017</strain>
    </source>
</reference>
<keyword evidence="8" id="KW-1185">Reference proteome</keyword>
<evidence type="ECO:0000313" key="7">
    <source>
        <dbReference type="EMBL" id="MBS3651021.1"/>
    </source>
</evidence>
<dbReference type="PANTHER" id="PTHR34296">
    <property type="entry name" value="TRANSCRIPTIONAL ACTIVATOR PROTEIN MED"/>
    <property type="match status" value="1"/>
</dbReference>
<comment type="subcellular location">
    <subcellularLocation>
        <location evidence="1">Cell membrane</location>
    </subcellularLocation>
</comment>
<keyword evidence="3" id="KW-0732">Signal</keyword>
<keyword evidence="5" id="KW-0449">Lipoprotein</keyword>
<gene>
    <name evidence="7" type="ORF">KEU06_20635</name>
</gene>
<dbReference type="Pfam" id="PF02608">
    <property type="entry name" value="Bmp"/>
    <property type="match status" value="1"/>
</dbReference>
<organism evidence="7 8">
    <name type="scientific">Pseudaminobacter soli</name>
    <name type="common">ex Zhang et al. 2022</name>
    <dbReference type="NCBI Taxonomy" id="2831468"/>
    <lineage>
        <taxon>Bacteria</taxon>
        <taxon>Pseudomonadati</taxon>
        <taxon>Pseudomonadota</taxon>
        <taxon>Alphaproteobacteria</taxon>
        <taxon>Hyphomicrobiales</taxon>
        <taxon>Phyllobacteriaceae</taxon>
        <taxon>Pseudaminobacter</taxon>
    </lineage>
</organism>
<keyword evidence="4" id="KW-0472">Membrane</keyword>
<evidence type="ECO:0000259" key="6">
    <source>
        <dbReference type="Pfam" id="PF02608"/>
    </source>
</evidence>
<evidence type="ECO:0000256" key="2">
    <source>
        <dbReference type="ARBA" id="ARBA00022475"/>
    </source>
</evidence>
<dbReference type="PANTHER" id="PTHR34296:SF2">
    <property type="entry name" value="ABC TRANSPORTER GUANOSINE-BINDING PROTEIN NUPN"/>
    <property type="match status" value="1"/>
</dbReference>
<protein>
    <submittedName>
        <fullName evidence="7">BMP family ABC transporter substrate-binding protein</fullName>
    </submittedName>
</protein>
<evidence type="ECO:0000256" key="3">
    <source>
        <dbReference type="ARBA" id="ARBA00022729"/>
    </source>
</evidence>
<keyword evidence="2" id="KW-1003">Cell membrane</keyword>
<dbReference type="Proteomes" id="UP000680348">
    <property type="component" value="Unassembled WGS sequence"/>
</dbReference>
<sequence length="425" mass="45207">MVLDASARSDNVLYIDYRSVHRITIASPLDEGTGRARVIRRKNGEQTMFDKWLSLEQQFKEGRLSRRQLLADSMKLGLSAAAAYAFVGAVENPSAVLSSAGVRGAKAAEGEKLDCVMITIQRAGDLGPVDAMVRGLNRGAEELNYNVRVVEALQGEYQGALEASAAEKPDLILGLFPPMADPLERAARQFPDIHFANLVGIVPEGVPNLKSVWHAGQDGTFLSGALAGMVSTEKLIGVESDVLGVVLAVENGEQHGYLAGYQQGFKTTNTKGTVIHNVIGGNSPFEDPVKAAQLAGVLKERGAGIIGTSGGKSQHGVLGAAARGGYIGLGMDNDQCLQYPDTCLASVLVFLDRWVYDVMKEVRTSSFEPGHHYVGLPDGALDICPFNEADHKLGSTLPKVIVDTIANLRSQVLSGAIKVSGTPEL</sequence>
<evidence type="ECO:0000256" key="5">
    <source>
        <dbReference type="ARBA" id="ARBA00023288"/>
    </source>
</evidence>
<evidence type="ECO:0000313" key="8">
    <source>
        <dbReference type="Proteomes" id="UP000680348"/>
    </source>
</evidence>
<accession>A0A942IAY7</accession>
<dbReference type="InterPro" id="IPR003760">
    <property type="entry name" value="PnrA-like"/>
</dbReference>
<evidence type="ECO:0000256" key="4">
    <source>
        <dbReference type="ARBA" id="ARBA00023136"/>
    </source>
</evidence>
<dbReference type="AlphaFoldDB" id="A0A942IAY7"/>
<feature type="domain" description="ABC transporter substrate-binding protein PnrA-like" evidence="6">
    <location>
        <begin position="127"/>
        <end position="384"/>
    </location>
</feature>
<comment type="caution">
    <text evidence="7">The sequence shown here is derived from an EMBL/GenBank/DDBJ whole genome shotgun (WGS) entry which is preliminary data.</text>
</comment>
<dbReference type="GO" id="GO:0005886">
    <property type="term" value="C:plasma membrane"/>
    <property type="evidence" value="ECO:0007669"/>
    <property type="project" value="UniProtKB-SubCell"/>
</dbReference>